<proteinExistence type="predicted"/>
<name>A0AA38VKK1_9PEZI</name>
<feature type="domain" description="C3H1-type" evidence="6">
    <location>
        <begin position="487"/>
        <end position="515"/>
    </location>
</feature>
<feature type="compositionally biased region" description="Pro residues" evidence="5">
    <location>
        <begin position="148"/>
        <end position="165"/>
    </location>
</feature>
<feature type="compositionally biased region" description="Basic and acidic residues" evidence="5">
    <location>
        <begin position="398"/>
        <end position="407"/>
    </location>
</feature>
<evidence type="ECO:0000256" key="1">
    <source>
        <dbReference type="ARBA" id="ARBA00022723"/>
    </source>
</evidence>
<gene>
    <name evidence="7" type="ORF">NKR23_g8902</name>
</gene>
<comment type="caution">
    <text evidence="7">The sequence shown here is derived from an EMBL/GenBank/DDBJ whole genome shotgun (WGS) entry which is preliminary data.</text>
</comment>
<feature type="region of interest" description="Disordered" evidence="5">
    <location>
        <begin position="1"/>
        <end position="361"/>
    </location>
</feature>
<feature type="compositionally biased region" description="Pro residues" evidence="5">
    <location>
        <begin position="241"/>
        <end position="263"/>
    </location>
</feature>
<feature type="compositionally biased region" description="Pro residues" evidence="5">
    <location>
        <begin position="593"/>
        <end position="606"/>
    </location>
</feature>
<dbReference type="InterPro" id="IPR019496">
    <property type="entry name" value="NUFIP1_cons_dom"/>
</dbReference>
<organism evidence="7 8">
    <name type="scientific">Pleurostoma richardsiae</name>
    <dbReference type="NCBI Taxonomy" id="41990"/>
    <lineage>
        <taxon>Eukaryota</taxon>
        <taxon>Fungi</taxon>
        <taxon>Dikarya</taxon>
        <taxon>Ascomycota</taxon>
        <taxon>Pezizomycotina</taxon>
        <taxon>Sordariomycetes</taxon>
        <taxon>Sordariomycetidae</taxon>
        <taxon>Calosphaeriales</taxon>
        <taxon>Pleurostomataceae</taxon>
        <taxon>Pleurostoma</taxon>
    </lineage>
</organism>
<dbReference type="PANTHER" id="PTHR13309:SF0">
    <property type="entry name" value="FMR1-INTERACTING PROTEIN NUFIP1"/>
    <property type="match status" value="1"/>
</dbReference>
<feature type="compositionally biased region" description="Acidic residues" evidence="5">
    <location>
        <begin position="341"/>
        <end position="350"/>
    </location>
</feature>
<keyword evidence="2 4" id="KW-0863">Zinc-finger</keyword>
<feature type="compositionally biased region" description="Polar residues" evidence="5">
    <location>
        <begin position="408"/>
        <end position="417"/>
    </location>
</feature>
<evidence type="ECO:0000313" key="8">
    <source>
        <dbReference type="Proteomes" id="UP001174694"/>
    </source>
</evidence>
<feature type="region of interest" description="Disordered" evidence="5">
    <location>
        <begin position="379"/>
        <end position="508"/>
    </location>
</feature>
<feature type="compositionally biased region" description="Polar residues" evidence="5">
    <location>
        <begin position="574"/>
        <end position="587"/>
    </location>
</feature>
<dbReference type="Pfam" id="PF10453">
    <property type="entry name" value="NUFIP1"/>
    <property type="match status" value="1"/>
</dbReference>
<feature type="zinc finger region" description="C3H1-type" evidence="4">
    <location>
        <begin position="487"/>
        <end position="515"/>
    </location>
</feature>
<feature type="compositionally biased region" description="Polar residues" evidence="5">
    <location>
        <begin position="21"/>
        <end position="30"/>
    </location>
</feature>
<reference evidence="7" key="1">
    <citation type="submission" date="2022-07" db="EMBL/GenBank/DDBJ databases">
        <title>Fungi with potential for degradation of polypropylene.</title>
        <authorList>
            <person name="Gostincar C."/>
        </authorList>
    </citation>
    <scope>NUCLEOTIDE SEQUENCE</scope>
    <source>
        <strain evidence="7">EXF-13308</strain>
    </source>
</reference>
<dbReference type="InterPro" id="IPR039136">
    <property type="entry name" value="NUFIP1-like"/>
</dbReference>
<dbReference type="GO" id="GO:0005634">
    <property type="term" value="C:nucleus"/>
    <property type="evidence" value="ECO:0007669"/>
    <property type="project" value="TreeGrafter"/>
</dbReference>
<evidence type="ECO:0000256" key="2">
    <source>
        <dbReference type="ARBA" id="ARBA00022771"/>
    </source>
</evidence>
<feature type="compositionally biased region" description="Polar residues" evidence="5">
    <location>
        <begin position="91"/>
        <end position="104"/>
    </location>
</feature>
<dbReference type="InterPro" id="IPR000571">
    <property type="entry name" value="Znf_CCCH"/>
</dbReference>
<feature type="compositionally biased region" description="Low complexity" evidence="5">
    <location>
        <begin position="133"/>
        <end position="147"/>
    </location>
</feature>
<dbReference type="GO" id="GO:0008270">
    <property type="term" value="F:zinc ion binding"/>
    <property type="evidence" value="ECO:0007669"/>
    <property type="project" value="UniProtKB-KW"/>
</dbReference>
<sequence>MASYGYGPPPPAPPPAPPTNGPQAYGQQYSPPFPQQAARGGHPPRGGGRAGHHPGDARAGYPPGPPVSYGYNGQQPQPYAPQNPVQYPLVQHSQPGNYPAQQWPEQGHHQAQQPAPAPLAPQNYHPNFAGHLYQQPSYSQQPSYAAPPQQPYGQPYPVPQGPNGPPQQWVGPHPHPPHHPQSQPSFTGRGRGGHHGDRGPSKAQVMGPPIRMGFDNGAHDHPAPVSNSYPQPFGAPQGTGPYPPAPYQGYPPPQAPAPMPGPPQYDGHFNHNNRHHSRGGFHTANNSFRSRPQFGGDKIRHNKKSGGPPSTPNTQYQKPDAASAGKKKKRKTNTLGLTPGDDSDDDDADEEAKLTEMIGADAPQVQDIAAWVAERRRNFPTQSHVKAKMAAVAAQTGDKVREEDLREAQNSALAKQQQKADKLRRQLEKVESSIKRKREQQDEGDEMRDVTASSSTSSSSKSDDEKPEAMSVKQEQQPYLPPPAKKADPTKHCKYYSTGGTCGKKGKCRFVHDPAVREAALKEREMNGGRMTLQQRLILNDKDQEDLTIVKTLQYLKEKGLMRDDTHTPRAAPNNGQPSSDLTTQLSAVPKSHLPPPPINGLPAQPPMSAVSNTPTVRYQGWNLSGFGNTGVKPGDD</sequence>
<evidence type="ECO:0000256" key="4">
    <source>
        <dbReference type="PROSITE-ProRule" id="PRU00723"/>
    </source>
</evidence>
<dbReference type="SUPFAM" id="SSF90229">
    <property type="entry name" value="CCCH zinc finger"/>
    <property type="match status" value="1"/>
</dbReference>
<dbReference type="GO" id="GO:0000492">
    <property type="term" value="P:box C/D snoRNP assembly"/>
    <property type="evidence" value="ECO:0007669"/>
    <property type="project" value="TreeGrafter"/>
</dbReference>
<feature type="compositionally biased region" description="Low complexity" evidence="5">
    <location>
        <begin position="57"/>
        <end position="73"/>
    </location>
</feature>
<keyword evidence="1 4" id="KW-0479">Metal-binding</keyword>
<dbReference type="AlphaFoldDB" id="A0AA38VKK1"/>
<protein>
    <submittedName>
        <fullName evidence="7">Zinc finger transcription factor</fullName>
    </submittedName>
</protein>
<evidence type="ECO:0000259" key="6">
    <source>
        <dbReference type="PROSITE" id="PS50103"/>
    </source>
</evidence>
<dbReference type="EMBL" id="JANBVO010000032">
    <property type="protein sequence ID" value="KAJ9137913.1"/>
    <property type="molecule type" value="Genomic_DNA"/>
</dbReference>
<dbReference type="GO" id="GO:0003723">
    <property type="term" value="F:RNA binding"/>
    <property type="evidence" value="ECO:0007669"/>
    <property type="project" value="InterPro"/>
</dbReference>
<feature type="region of interest" description="Disordered" evidence="5">
    <location>
        <begin position="561"/>
        <end position="614"/>
    </location>
</feature>
<dbReference type="Proteomes" id="UP001174694">
    <property type="component" value="Unassembled WGS sequence"/>
</dbReference>
<dbReference type="InterPro" id="IPR036855">
    <property type="entry name" value="Znf_CCCH_sf"/>
</dbReference>
<feature type="compositionally biased region" description="Basic and acidic residues" evidence="5">
    <location>
        <begin position="418"/>
        <end position="434"/>
    </location>
</feature>
<keyword evidence="3 4" id="KW-0862">Zinc</keyword>
<accession>A0AA38VKK1</accession>
<keyword evidence="8" id="KW-1185">Reference proteome</keyword>
<evidence type="ECO:0000256" key="3">
    <source>
        <dbReference type="ARBA" id="ARBA00022833"/>
    </source>
</evidence>
<dbReference type="PANTHER" id="PTHR13309">
    <property type="entry name" value="NUCLEAR FRAGILE X MENTAL RETARDATION PROTEIN INTERACTING PROTEIN 1"/>
    <property type="match status" value="1"/>
</dbReference>
<feature type="compositionally biased region" description="Pro residues" evidence="5">
    <location>
        <begin position="7"/>
        <end position="20"/>
    </location>
</feature>
<evidence type="ECO:0000313" key="7">
    <source>
        <dbReference type="EMBL" id="KAJ9137913.1"/>
    </source>
</evidence>
<dbReference type="PROSITE" id="PS50103">
    <property type="entry name" value="ZF_C3H1"/>
    <property type="match status" value="1"/>
</dbReference>
<evidence type="ECO:0000256" key="5">
    <source>
        <dbReference type="SAM" id="MobiDB-lite"/>
    </source>
</evidence>